<proteinExistence type="inferred from homology"/>
<gene>
    <name evidence="7" type="ORF">LNINA_LOCUS4849</name>
</gene>
<dbReference type="PANTHER" id="PTHR48414">
    <property type="entry name" value="POP5 HOMOLOG, RIBONUCLEASE P_MRP SUBUNIT"/>
    <property type="match status" value="1"/>
</dbReference>
<dbReference type="GO" id="GO:0005730">
    <property type="term" value="C:nucleolus"/>
    <property type="evidence" value="ECO:0007669"/>
    <property type="project" value="UniProtKB-SubCell"/>
</dbReference>
<dbReference type="PIRSF" id="PIRSF023803">
    <property type="entry name" value="Ribonuclease_P_prd"/>
    <property type="match status" value="1"/>
</dbReference>
<keyword evidence="4 6" id="KW-0539">Nucleus</keyword>
<evidence type="ECO:0000256" key="3">
    <source>
        <dbReference type="ARBA" id="ARBA00022694"/>
    </source>
</evidence>
<comment type="function">
    <text evidence="6">Component of ribonuclease P, a protein complex that generates mature tRNA molecules by cleaving their 5'-ends.</text>
</comment>
<sequence>MVRFKNRYITVEISSPNVPECKPLSIKSAAIYEALLDIIQHLHGDFGVAAVKTGLVAKYCNENTRIAIIRSRHGPHQFVTSSIPFLTKIGSLKVILRTLHVGATLKHSFLFIQKYHRQFLDSMWSNLTTDEDKKALEVAMTEFTKADIAMLKEKLM</sequence>
<comment type="similarity">
    <text evidence="1 6">Belongs to the eukaryotic/archaeal RNase P protein component 2 family.</text>
</comment>
<dbReference type="InterPro" id="IPR016819">
    <property type="entry name" value="RNase_P/MRP_POP5"/>
</dbReference>
<dbReference type="Proteomes" id="UP001497472">
    <property type="component" value="Unassembled WGS sequence"/>
</dbReference>
<evidence type="ECO:0000313" key="7">
    <source>
        <dbReference type="EMBL" id="CAK1545164.1"/>
    </source>
</evidence>
<dbReference type="GO" id="GO:0001682">
    <property type="term" value="P:tRNA 5'-leader removal"/>
    <property type="evidence" value="ECO:0007669"/>
    <property type="project" value="InterPro"/>
</dbReference>
<accession>A0AAV1J722</accession>
<dbReference type="AlphaFoldDB" id="A0AAV1J722"/>
<dbReference type="Pfam" id="PF01900">
    <property type="entry name" value="RNase_P_Rpp14"/>
    <property type="match status" value="1"/>
</dbReference>
<dbReference type="GO" id="GO:0030677">
    <property type="term" value="C:ribonuclease P complex"/>
    <property type="evidence" value="ECO:0007669"/>
    <property type="project" value="InterPro"/>
</dbReference>
<evidence type="ECO:0000256" key="5">
    <source>
        <dbReference type="ARBA" id="ARBA00044198"/>
    </source>
</evidence>
<evidence type="ECO:0000256" key="1">
    <source>
        <dbReference type="ARBA" id="ARBA00010800"/>
    </source>
</evidence>
<dbReference type="Gene3D" id="3.30.70.3250">
    <property type="entry name" value="Ribonuclease P, Pop5 subunit"/>
    <property type="match status" value="1"/>
</dbReference>
<protein>
    <recommendedName>
        <fullName evidence="5 6">Ribonuclease P/MRP protein subunit POP5</fullName>
    </recommendedName>
</protein>
<dbReference type="EMBL" id="CAVLEF010000006">
    <property type="protein sequence ID" value="CAK1545164.1"/>
    <property type="molecule type" value="Genomic_DNA"/>
</dbReference>
<evidence type="ECO:0000313" key="8">
    <source>
        <dbReference type="Proteomes" id="UP001497472"/>
    </source>
</evidence>
<evidence type="ECO:0000256" key="6">
    <source>
        <dbReference type="PIRNR" id="PIRNR023803"/>
    </source>
</evidence>
<dbReference type="SUPFAM" id="SSF160350">
    <property type="entry name" value="Rnp2-like"/>
    <property type="match status" value="1"/>
</dbReference>
<keyword evidence="8" id="KW-1185">Reference proteome</keyword>
<comment type="subcellular location">
    <subcellularLocation>
        <location evidence="6">Nucleus</location>
        <location evidence="6">Nucleolus</location>
    </subcellularLocation>
</comment>
<dbReference type="PANTHER" id="PTHR48414:SF1">
    <property type="entry name" value="POP5 HOMOLOG, RIBONUCLEASE P_MRP SUBUNIT"/>
    <property type="match status" value="1"/>
</dbReference>
<evidence type="ECO:0000256" key="2">
    <source>
        <dbReference type="ARBA" id="ARBA00022552"/>
    </source>
</evidence>
<organism evidence="7 8">
    <name type="scientific">Leptosia nina</name>
    <dbReference type="NCBI Taxonomy" id="320188"/>
    <lineage>
        <taxon>Eukaryota</taxon>
        <taxon>Metazoa</taxon>
        <taxon>Ecdysozoa</taxon>
        <taxon>Arthropoda</taxon>
        <taxon>Hexapoda</taxon>
        <taxon>Insecta</taxon>
        <taxon>Pterygota</taxon>
        <taxon>Neoptera</taxon>
        <taxon>Endopterygota</taxon>
        <taxon>Lepidoptera</taxon>
        <taxon>Glossata</taxon>
        <taxon>Ditrysia</taxon>
        <taxon>Papilionoidea</taxon>
        <taxon>Pieridae</taxon>
        <taxon>Pierinae</taxon>
        <taxon>Leptosia</taxon>
    </lineage>
</organism>
<dbReference type="GO" id="GO:0006364">
    <property type="term" value="P:rRNA processing"/>
    <property type="evidence" value="ECO:0007669"/>
    <property type="project" value="UniProtKB-KW"/>
</dbReference>
<dbReference type="InterPro" id="IPR002759">
    <property type="entry name" value="Pop5/Rpp14/Rnp2-like"/>
</dbReference>
<keyword evidence="2" id="KW-0698">rRNA processing</keyword>
<dbReference type="InterPro" id="IPR038085">
    <property type="entry name" value="Rnp2-like_sf"/>
</dbReference>
<keyword evidence="3 6" id="KW-0819">tRNA processing</keyword>
<name>A0AAV1J722_9NEOP</name>
<reference evidence="7 8" key="1">
    <citation type="submission" date="2023-11" db="EMBL/GenBank/DDBJ databases">
        <authorList>
            <person name="Okamura Y."/>
        </authorList>
    </citation>
    <scope>NUCLEOTIDE SEQUENCE [LARGE SCALE GENOMIC DNA]</scope>
</reference>
<comment type="caution">
    <text evidence="7">The sequence shown here is derived from an EMBL/GenBank/DDBJ whole genome shotgun (WGS) entry which is preliminary data.</text>
</comment>
<dbReference type="GO" id="GO:0033204">
    <property type="term" value="F:ribonuclease P RNA binding"/>
    <property type="evidence" value="ECO:0007669"/>
    <property type="project" value="InterPro"/>
</dbReference>
<evidence type="ECO:0000256" key="4">
    <source>
        <dbReference type="ARBA" id="ARBA00023242"/>
    </source>
</evidence>